<dbReference type="PANTHER" id="PTHR34203:SF15">
    <property type="entry name" value="SLL1173 PROTEIN"/>
    <property type="match status" value="1"/>
</dbReference>
<keyword evidence="3" id="KW-0489">Methyltransferase</keyword>
<evidence type="ECO:0000313" key="3">
    <source>
        <dbReference type="EMBL" id="WKN35259.1"/>
    </source>
</evidence>
<dbReference type="SUPFAM" id="SSF53335">
    <property type="entry name" value="S-adenosyl-L-methionine-dependent methyltransferases"/>
    <property type="match status" value="1"/>
</dbReference>
<evidence type="ECO:0000259" key="2">
    <source>
        <dbReference type="Pfam" id="PF05050"/>
    </source>
</evidence>
<keyword evidence="3" id="KW-0808">Transferase</keyword>
<proteinExistence type="predicted"/>
<dbReference type="InterPro" id="IPR029063">
    <property type="entry name" value="SAM-dependent_MTases_sf"/>
</dbReference>
<keyword evidence="1" id="KW-1133">Transmembrane helix</keyword>
<dbReference type="InterPro" id="IPR052514">
    <property type="entry name" value="SAM-dependent_MTase"/>
</dbReference>
<feature type="domain" description="Methyltransferase FkbM" evidence="2">
    <location>
        <begin position="85"/>
        <end position="245"/>
    </location>
</feature>
<protein>
    <submittedName>
        <fullName evidence="3">FkbM family methyltransferase</fullName>
    </submittedName>
</protein>
<dbReference type="PANTHER" id="PTHR34203">
    <property type="entry name" value="METHYLTRANSFERASE, FKBM FAMILY PROTEIN"/>
    <property type="match status" value="1"/>
</dbReference>
<reference evidence="3" key="2">
    <citation type="journal article" date="2024" name="Antonie Van Leeuwenhoek">
        <title>Roseihalotalea indica gen. nov., sp. nov., a halophilic Bacteroidetes from mesopelagic Southwest Indian Ocean with higher carbohydrate metabolic potential.</title>
        <authorList>
            <person name="Chen B."/>
            <person name="Zhang M."/>
            <person name="Lin D."/>
            <person name="Ye J."/>
            <person name="Tang K."/>
        </authorList>
    </citation>
    <scope>NUCLEOTIDE SEQUENCE</scope>
    <source>
        <strain evidence="3">TK19036</strain>
    </source>
</reference>
<dbReference type="AlphaFoldDB" id="A0AA49JF97"/>
<dbReference type="Gene3D" id="3.40.50.150">
    <property type="entry name" value="Vaccinia Virus protein VP39"/>
    <property type="match status" value="1"/>
</dbReference>
<organism evidence="3">
    <name type="scientific">Roseihalotalea indica</name>
    <dbReference type="NCBI Taxonomy" id="2867963"/>
    <lineage>
        <taxon>Bacteria</taxon>
        <taxon>Pseudomonadati</taxon>
        <taxon>Bacteroidota</taxon>
        <taxon>Cytophagia</taxon>
        <taxon>Cytophagales</taxon>
        <taxon>Catalimonadaceae</taxon>
        <taxon>Roseihalotalea</taxon>
    </lineage>
</organism>
<accession>A0AA49JF97</accession>
<name>A0AA49JF97_9BACT</name>
<dbReference type="EMBL" id="CP120682">
    <property type="protein sequence ID" value="WKN35259.1"/>
    <property type="molecule type" value="Genomic_DNA"/>
</dbReference>
<evidence type="ECO:0000256" key="1">
    <source>
        <dbReference type="SAM" id="Phobius"/>
    </source>
</evidence>
<gene>
    <name evidence="3" type="ORF">K4G66_23045</name>
</gene>
<dbReference type="GO" id="GO:0008168">
    <property type="term" value="F:methyltransferase activity"/>
    <property type="evidence" value="ECO:0007669"/>
    <property type="project" value="UniProtKB-KW"/>
</dbReference>
<keyword evidence="1" id="KW-0812">Transmembrane</keyword>
<sequence>MKYSKDKVRRYSNLTKNITNWASYLWFKAVSSDDSFNFQLRNSFSVNVPRQMLSSFKESFFDEIYLKHIPDEHLPDTKENLLVVDIGANVGYFSLFMFYYFPNAKVLAFEPMPFNYSKLQKYQNQYPAFDFTIYPKAVSHQEGELSLNASTLDEYTTMASIFEHDSRNQQITVETITLQDQLEAAGYQQVDFLKLDCEGSEYAILYNLPQSLLQQIKIMSIETHQGTQPDENLESLEQFLRTNGFATHSLSEGKIGYIWAWNKKQ</sequence>
<dbReference type="NCBIfam" id="TIGR01444">
    <property type="entry name" value="fkbM_fam"/>
    <property type="match status" value="1"/>
</dbReference>
<dbReference type="Pfam" id="PF05050">
    <property type="entry name" value="Methyltransf_21"/>
    <property type="match status" value="1"/>
</dbReference>
<dbReference type="GO" id="GO:0032259">
    <property type="term" value="P:methylation"/>
    <property type="evidence" value="ECO:0007669"/>
    <property type="project" value="UniProtKB-KW"/>
</dbReference>
<keyword evidence="1" id="KW-0472">Membrane</keyword>
<feature type="transmembrane region" description="Helical" evidence="1">
    <location>
        <begin position="81"/>
        <end position="101"/>
    </location>
</feature>
<reference evidence="3" key="1">
    <citation type="journal article" date="2023" name="Comput. Struct. Biotechnol. J.">
        <title>Discovery of a novel marine Bacteroidetes with a rich repertoire of carbohydrate-active enzymes.</title>
        <authorList>
            <person name="Chen B."/>
            <person name="Liu G."/>
            <person name="Chen Q."/>
            <person name="Wang H."/>
            <person name="Liu L."/>
            <person name="Tang K."/>
        </authorList>
    </citation>
    <scope>NUCLEOTIDE SEQUENCE</scope>
    <source>
        <strain evidence="3">TK19036</strain>
    </source>
</reference>
<dbReference type="InterPro" id="IPR006342">
    <property type="entry name" value="FkbM_mtfrase"/>
</dbReference>